<dbReference type="EMBL" id="CAEZTO010000023">
    <property type="protein sequence ID" value="CAB4576192.1"/>
    <property type="molecule type" value="Genomic_DNA"/>
</dbReference>
<dbReference type="Pfam" id="PF12028">
    <property type="entry name" value="DUF3515"/>
    <property type="match status" value="1"/>
</dbReference>
<gene>
    <name evidence="1" type="ORF">UFOPK1503_00918</name>
    <name evidence="2" type="ORF">UFOPK1693_01024</name>
</gene>
<protein>
    <submittedName>
        <fullName evidence="2">Unannotated protein</fullName>
    </submittedName>
</protein>
<dbReference type="AlphaFoldDB" id="A0A6J6EIC8"/>
<reference evidence="2" key="1">
    <citation type="submission" date="2020-05" db="EMBL/GenBank/DDBJ databases">
        <authorList>
            <person name="Chiriac C."/>
            <person name="Salcher M."/>
            <person name="Ghai R."/>
            <person name="Kavagutti S V."/>
        </authorList>
    </citation>
    <scope>NUCLEOTIDE SEQUENCE</scope>
</reference>
<sequence length="146" mass="15463">MRILLVLPILLLSGCAAAVNLEAAEDANNPACAEVMVRLPSLLGEHEQRFTNSQATSAWGDPAAVLLRCGLPEVTVSELPCVTAGDFDWLVDDTAAPSYRFISYATDPAVEVVVNSEVASGVTTLESLEASVSLLNQTKRCTVITN</sequence>
<dbReference type="EMBL" id="CAEZST010000016">
    <property type="protein sequence ID" value="CAB4549340.1"/>
    <property type="molecule type" value="Genomic_DNA"/>
</dbReference>
<dbReference type="PROSITE" id="PS51257">
    <property type="entry name" value="PROKAR_LIPOPROTEIN"/>
    <property type="match status" value="1"/>
</dbReference>
<accession>A0A6J6EIC8</accession>
<evidence type="ECO:0000313" key="2">
    <source>
        <dbReference type="EMBL" id="CAB4576192.1"/>
    </source>
</evidence>
<name>A0A6J6EIC8_9ZZZZ</name>
<dbReference type="InterPro" id="IPR021903">
    <property type="entry name" value="DUF3515"/>
</dbReference>
<evidence type="ECO:0000313" key="1">
    <source>
        <dbReference type="EMBL" id="CAB4549340.1"/>
    </source>
</evidence>
<organism evidence="2">
    <name type="scientific">freshwater metagenome</name>
    <dbReference type="NCBI Taxonomy" id="449393"/>
    <lineage>
        <taxon>unclassified sequences</taxon>
        <taxon>metagenomes</taxon>
        <taxon>ecological metagenomes</taxon>
    </lineage>
</organism>
<proteinExistence type="predicted"/>